<keyword evidence="1" id="KW-0862">Zinc</keyword>
<comment type="caution">
    <text evidence="4">The sequence shown here is derived from an EMBL/GenBank/DDBJ whole genome shotgun (WGS) entry which is preliminary data.</text>
</comment>
<feature type="region of interest" description="Disordered" evidence="2">
    <location>
        <begin position="430"/>
        <end position="452"/>
    </location>
</feature>
<dbReference type="EMBL" id="CAUYUJ010020226">
    <property type="protein sequence ID" value="CAK0896704.1"/>
    <property type="molecule type" value="Genomic_DNA"/>
</dbReference>
<gene>
    <name evidence="4" type="ORF">PCOR1329_LOCUS75089</name>
</gene>
<dbReference type="Pfam" id="PF22586">
    <property type="entry name" value="ANCHR-like_BBOX"/>
    <property type="match status" value="1"/>
</dbReference>
<sequence>MADTVPKPRTQRTYSDPDLPQLIKLPVRPSSSYESRPQAKEELSFTPEVVAAMEGKLGLDVNKYPLPPKLPLGDPRLPHRAAGRGLRVRRRRRGPGVCLHSRMHTQEARSWHPIVEAHSKLAERLIHAELELKMKRLDPHYRVKHLVYLAILGEKDCRVVTTPRLVEEIMDLMDVNPGDEPFLIPRVKTAIEDAYFHMKEVGMSNLTIDSCIDVESLMVNLELDRVGFMKKISPTGLLYCVETQTALADVISTGSHDVFCSAAAVETHSTGKRQDVPLVFFEQSVCAECEARAADVRCQDCVESFCYDCFKTTHARGKRQKHCVGLPQRTFCAEFPECEASYVCFQTDEVLSTKAVARMRRSPARQNFTLFGLRKAAYSKKLFANNLDRLMGIMQNHVERAYPLTPWYIFYDTAGAPYWYNFQTKKQVRADPNNLVEPPSDKPTNEDDDELSIPDAADDQMAMGLPGSTNIKDTHAARFASQAACFDVPLPMHVKFAPPQY</sequence>
<evidence type="ECO:0000313" key="4">
    <source>
        <dbReference type="EMBL" id="CAK0896704.1"/>
    </source>
</evidence>
<evidence type="ECO:0000259" key="3">
    <source>
        <dbReference type="PROSITE" id="PS50119"/>
    </source>
</evidence>
<dbReference type="CDD" id="cd19757">
    <property type="entry name" value="Bbox1"/>
    <property type="match status" value="1"/>
</dbReference>
<feature type="region of interest" description="Disordered" evidence="2">
    <location>
        <begin position="1"/>
        <end position="42"/>
    </location>
</feature>
<reference evidence="4" key="1">
    <citation type="submission" date="2023-10" db="EMBL/GenBank/DDBJ databases">
        <authorList>
            <person name="Chen Y."/>
            <person name="Shah S."/>
            <person name="Dougan E. K."/>
            <person name="Thang M."/>
            <person name="Chan C."/>
        </authorList>
    </citation>
    <scope>NUCLEOTIDE SEQUENCE [LARGE SCALE GENOMIC DNA]</scope>
</reference>
<evidence type="ECO:0000256" key="1">
    <source>
        <dbReference type="PROSITE-ProRule" id="PRU00024"/>
    </source>
</evidence>
<name>A0ABN9XBC5_9DINO</name>
<keyword evidence="5" id="KW-1185">Reference proteome</keyword>
<keyword evidence="1" id="KW-0863">Zinc-finger</keyword>
<accession>A0ABN9XBC5</accession>
<evidence type="ECO:0000313" key="5">
    <source>
        <dbReference type="Proteomes" id="UP001189429"/>
    </source>
</evidence>
<feature type="domain" description="B box-type" evidence="3">
    <location>
        <begin position="281"/>
        <end position="322"/>
    </location>
</feature>
<dbReference type="Proteomes" id="UP001189429">
    <property type="component" value="Unassembled WGS sequence"/>
</dbReference>
<protein>
    <recommendedName>
        <fullName evidence="3">B box-type domain-containing protein</fullName>
    </recommendedName>
</protein>
<evidence type="ECO:0000256" key="2">
    <source>
        <dbReference type="SAM" id="MobiDB-lite"/>
    </source>
</evidence>
<keyword evidence="1" id="KW-0479">Metal-binding</keyword>
<proteinExistence type="predicted"/>
<dbReference type="PROSITE" id="PS50119">
    <property type="entry name" value="ZF_BBOX"/>
    <property type="match status" value="1"/>
</dbReference>
<organism evidence="4 5">
    <name type="scientific">Prorocentrum cordatum</name>
    <dbReference type="NCBI Taxonomy" id="2364126"/>
    <lineage>
        <taxon>Eukaryota</taxon>
        <taxon>Sar</taxon>
        <taxon>Alveolata</taxon>
        <taxon>Dinophyceae</taxon>
        <taxon>Prorocentrales</taxon>
        <taxon>Prorocentraceae</taxon>
        <taxon>Prorocentrum</taxon>
    </lineage>
</organism>
<dbReference type="InterPro" id="IPR000315">
    <property type="entry name" value="Znf_B-box"/>
</dbReference>